<evidence type="ECO:0000313" key="2">
    <source>
        <dbReference type="EMBL" id="CDH25218.1"/>
    </source>
</evidence>
<comment type="caution">
    <text evidence="2">The sequence shown here is derived from an EMBL/GenBank/DDBJ whole genome shotgun (WGS) entry which is preliminary data.</text>
</comment>
<organism evidence="2 3">
    <name type="scientific">Xenorhabdus bovienii str. kraussei Becker Underwood</name>
    <dbReference type="NCBI Taxonomy" id="1398204"/>
    <lineage>
        <taxon>Bacteria</taxon>
        <taxon>Pseudomonadati</taxon>
        <taxon>Pseudomonadota</taxon>
        <taxon>Gammaproteobacteria</taxon>
        <taxon>Enterobacterales</taxon>
        <taxon>Morganellaceae</taxon>
        <taxon>Xenorhabdus</taxon>
    </lineage>
</organism>
<feature type="domain" description="HNH nuclease" evidence="1">
    <location>
        <begin position="26"/>
        <end position="78"/>
    </location>
</feature>
<dbReference type="InterPro" id="IPR002711">
    <property type="entry name" value="HNH"/>
</dbReference>
<reference evidence="2" key="1">
    <citation type="submission" date="2013-07" db="EMBL/GenBank/DDBJ databases">
        <title>Sub-species coevolution in mutualistic symbiosis.</title>
        <authorList>
            <person name="Murfin K."/>
            <person name="Klassen J."/>
            <person name="Lee M."/>
            <person name="Forst S."/>
            <person name="Stock P."/>
            <person name="Goodrich-Blair H."/>
        </authorList>
    </citation>
    <scope>NUCLEOTIDE SEQUENCE [LARGE SCALE GENOMIC DNA]</scope>
    <source>
        <strain evidence="2">Kraussei Becker Underwood</strain>
    </source>
</reference>
<dbReference type="GO" id="GO:0008270">
    <property type="term" value="F:zinc ion binding"/>
    <property type="evidence" value="ECO:0007669"/>
    <property type="project" value="InterPro"/>
</dbReference>
<dbReference type="InterPro" id="IPR003615">
    <property type="entry name" value="HNH_nuc"/>
</dbReference>
<gene>
    <name evidence="2" type="ORF">XBKB1_3840002</name>
</gene>
<dbReference type="EMBL" id="CBSZ010000317">
    <property type="protein sequence ID" value="CDH25218.1"/>
    <property type="molecule type" value="Genomic_DNA"/>
</dbReference>
<dbReference type="Gene3D" id="1.10.30.50">
    <property type="match status" value="1"/>
</dbReference>
<dbReference type="GO" id="GO:0004519">
    <property type="term" value="F:endonuclease activity"/>
    <property type="evidence" value="ECO:0007669"/>
    <property type="project" value="InterPro"/>
</dbReference>
<dbReference type="RefSeq" id="WP_038197496.1">
    <property type="nucleotide sequence ID" value="NZ_CAWLXS010000370.1"/>
</dbReference>
<dbReference type="GO" id="GO:0003676">
    <property type="term" value="F:nucleic acid binding"/>
    <property type="evidence" value="ECO:0007669"/>
    <property type="project" value="InterPro"/>
</dbReference>
<evidence type="ECO:0000313" key="3">
    <source>
        <dbReference type="Proteomes" id="UP000028493"/>
    </source>
</evidence>
<dbReference type="Pfam" id="PF01844">
    <property type="entry name" value="HNH"/>
    <property type="match status" value="1"/>
</dbReference>
<dbReference type="HOGENOM" id="CLU_157055_0_0_6"/>
<accession>A0A077PVW2</accession>
<proteinExistence type="predicted"/>
<protein>
    <recommendedName>
        <fullName evidence="1">HNH nuclease domain-containing protein</fullName>
    </recommendedName>
</protein>
<dbReference type="Proteomes" id="UP000028493">
    <property type="component" value="Unassembled WGS sequence"/>
</dbReference>
<name>A0A077PVW2_XENBV</name>
<dbReference type="AlphaFoldDB" id="A0A077PVW2"/>
<dbReference type="SMART" id="SM00507">
    <property type="entry name" value="HNHc"/>
    <property type="match status" value="1"/>
</dbReference>
<dbReference type="CDD" id="cd00085">
    <property type="entry name" value="HNHc"/>
    <property type="match status" value="1"/>
</dbReference>
<evidence type="ECO:0000259" key="1">
    <source>
        <dbReference type="SMART" id="SM00507"/>
    </source>
</evidence>
<sequence>MANWTTENIKAVWEKAEVDKDHASNKYRKDQCGAWIKFDEYGNRYSSYGWEIDHITHVSKGGGDSLSNLRPLQWENNASRSDGRLKAVITSDGNKNVRVG</sequence>